<dbReference type="InParanoid" id="K5XBB3"/>
<evidence type="ECO:0000313" key="2">
    <source>
        <dbReference type="Proteomes" id="UP000008370"/>
    </source>
</evidence>
<dbReference type="AlphaFoldDB" id="K5XBB3"/>
<reference evidence="1 2" key="1">
    <citation type="journal article" date="2012" name="BMC Genomics">
        <title>Comparative genomics of the white-rot fungi, Phanerochaete carnosa and P. chrysosporium, to elucidate the genetic basis of the distinct wood types they colonize.</title>
        <authorList>
            <person name="Suzuki H."/>
            <person name="MacDonald J."/>
            <person name="Syed K."/>
            <person name="Salamov A."/>
            <person name="Hori C."/>
            <person name="Aerts A."/>
            <person name="Henrissat B."/>
            <person name="Wiebenga A."/>
            <person name="vanKuyk P.A."/>
            <person name="Barry K."/>
            <person name="Lindquist E."/>
            <person name="LaButti K."/>
            <person name="Lapidus A."/>
            <person name="Lucas S."/>
            <person name="Coutinho P."/>
            <person name="Gong Y."/>
            <person name="Samejima M."/>
            <person name="Mahadevan R."/>
            <person name="Abou-Zaid M."/>
            <person name="de Vries R.P."/>
            <person name="Igarashi K."/>
            <person name="Yadav J.S."/>
            <person name="Grigoriev I.V."/>
            <person name="Master E.R."/>
        </authorList>
    </citation>
    <scope>NUCLEOTIDE SEQUENCE [LARGE SCALE GENOMIC DNA]</scope>
    <source>
        <strain evidence="1 2">HHB-10118-sp</strain>
    </source>
</reference>
<dbReference type="GeneID" id="18912177"/>
<dbReference type="EMBL" id="JH930468">
    <property type="protein sequence ID" value="EKM60247.1"/>
    <property type="molecule type" value="Genomic_DNA"/>
</dbReference>
<dbReference type="InterPro" id="IPR032675">
    <property type="entry name" value="LRR_dom_sf"/>
</dbReference>
<evidence type="ECO:0008006" key="3">
    <source>
        <dbReference type="Google" id="ProtNLM"/>
    </source>
</evidence>
<dbReference type="OrthoDB" id="2754196at2759"/>
<keyword evidence="2" id="KW-1185">Reference proteome</keyword>
<evidence type="ECO:0000313" key="1">
    <source>
        <dbReference type="EMBL" id="EKM60247.1"/>
    </source>
</evidence>
<accession>K5XBB3</accession>
<organism evidence="1 2">
    <name type="scientific">Phanerochaete carnosa (strain HHB-10118-sp)</name>
    <name type="common">White-rot fungus</name>
    <name type="synonym">Peniophora carnosa</name>
    <dbReference type="NCBI Taxonomy" id="650164"/>
    <lineage>
        <taxon>Eukaryota</taxon>
        <taxon>Fungi</taxon>
        <taxon>Dikarya</taxon>
        <taxon>Basidiomycota</taxon>
        <taxon>Agaricomycotina</taxon>
        <taxon>Agaricomycetes</taxon>
        <taxon>Polyporales</taxon>
        <taxon>Phanerochaetaceae</taxon>
        <taxon>Phanerochaete</taxon>
    </lineage>
</organism>
<dbReference type="RefSeq" id="XP_007389719.1">
    <property type="nucleotide sequence ID" value="XM_007389657.1"/>
</dbReference>
<dbReference type="Proteomes" id="UP000008370">
    <property type="component" value="Unassembled WGS sequence"/>
</dbReference>
<dbReference type="SUPFAM" id="SSF52058">
    <property type="entry name" value="L domain-like"/>
    <property type="match status" value="1"/>
</dbReference>
<protein>
    <recommendedName>
        <fullName evidence="3">F-box domain-containing protein</fullName>
    </recommendedName>
</protein>
<dbReference type="KEGG" id="pco:PHACADRAFT_203493"/>
<dbReference type="HOGENOM" id="CLU_466229_0_0_1"/>
<proteinExistence type="predicted"/>
<gene>
    <name evidence="1" type="ORF">PHACADRAFT_203493</name>
</gene>
<dbReference type="Gene3D" id="3.80.10.10">
    <property type="entry name" value="Ribonuclease Inhibitor"/>
    <property type="match status" value="1"/>
</dbReference>
<name>K5XBB3_PHACS</name>
<sequence>MSSKSPILVKSARPVGSSLSGGFIWRRWRAMTAGRKRPERDTYPGLQIARLPEELLAEVFYWYILDVCIAAARCSYSSIALSVEESSYKHLFCAPKPYSWIIIRHVCRVWRQVALTYPRLSTHIFLTRPECVEDLLSRAGTLPLHIYDPGFTYVRKNLDCVAASCRRVQTHIDRISHGTLILENSAANANCQASVSPAKICKAQSLRILFLSELFSASNTLPPDLHFPELQDLSCYNYAITALRPMLTALQLRTLKLAHCNPIPASDLIALLGPLQALEELVLDMAILTDEDWPHLDGNASTELQHKITLPNLRALRLTDTCAATGLYFLHRIVRPPTTSLHLSFIWLSQVSHISCDCLSTLVFRMVDDWSHLEASPIRTLQMSGSSGASDYFNLRLWQTRQPVSRPDPPGTGSPFFQLSAQSGQRAVFAGLLRRLPLAGVKSALVLQWTVGWNVVDWETLFGAMPALEELALYYELVDTSRSPRHVFAPRDTRALCPRLKVLHVHESHPRHAHCGHLHVPIVPEDLPPDFVTLAHFGRGFALRGEHEKQTGDDQDALIVHFNGDTRPLEDPSPPTSRRRRSIFRRLLSLKSRSSR</sequence>